<dbReference type="GO" id="GO:0007018">
    <property type="term" value="P:microtubule-based movement"/>
    <property type="evidence" value="ECO:0007669"/>
    <property type="project" value="InterPro"/>
</dbReference>
<evidence type="ECO:0000313" key="4">
    <source>
        <dbReference type="EMBL" id="CAF4281953.1"/>
    </source>
</evidence>
<dbReference type="EMBL" id="CAJOAZ010014560">
    <property type="protein sequence ID" value="CAF4281953.1"/>
    <property type="molecule type" value="Genomic_DNA"/>
</dbReference>
<evidence type="ECO:0000313" key="5">
    <source>
        <dbReference type="Proteomes" id="UP000663844"/>
    </source>
</evidence>
<proteinExistence type="predicted"/>
<dbReference type="AlphaFoldDB" id="A0A820GS46"/>
<sequence>MVERYATQAELDLKSVEPVLEEAMADVSQLDKADVAEVRVYQSPPYGVMMVMCAVCVLLECKSDWATARQVLGDSGFISRLTNLDINNISDRTYRKLLQYSRNPEFTPDLIGKVSSACRSICKWVLAIQRYYEVYRTVKPKEEKVKTANEALSVMQKSLSRKQEMLKLVKDHLQELEDKYNNSVNEKQALYARRELMKQRMSCAHELTNVLAIEKVRWQEQVTQLEEQVRLLIGDALLSASAINYFGPFNSEFRHDLMRDFQKILSDNQINFSSNYKLSTMLSTTSEIRNWISQLLPDDECSIENAVLVKHCIKWPLLIDPQRQAIQWIRTKETENNLRVVSADDTTLLRVCEQCIRLGLPLIIEGVGETIESSLLPLLNRDIFNQKNSSMGTIRFNDIDIEFNPNFRVYFITQLNNPH</sequence>
<feature type="domain" description="Dynein heavy chain coiled coil stalk" evidence="2">
    <location>
        <begin position="7"/>
        <end position="261"/>
    </location>
</feature>
<dbReference type="PANTHER" id="PTHR22878">
    <property type="entry name" value="DYNEIN HEAVY CHAIN 6, AXONEMAL-LIKE-RELATED"/>
    <property type="match status" value="1"/>
</dbReference>
<accession>A0A820GS46</accession>
<dbReference type="Gene3D" id="3.40.50.300">
    <property type="entry name" value="P-loop containing nucleotide triphosphate hydrolases"/>
    <property type="match status" value="1"/>
</dbReference>
<dbReference type="InterPro" id="IPR026983">
    <property type="entry name" value="DHC"/>
</dbReference>
<name>A0A820GS46_9BILA</name>
<reference evidence="4" key="1">
    <citation type="submission" date="2021-02" db="EMBL/GenBank/DDBJ databases">
        <authorList>
            <person name="Nowell W R."/>
        </authorList>
    </citation>
    <scope>NUCLEOTIDE SEQUENCE</scope>
</reference>
<dbReference type="InterPro" id="IPR027417">
    <property type="entry name" value="P-loop_NTPase"/>
</dbReference>
<gene>
    <name evidence="4" type="ORF">OXD698_LOCUS45109</name>
</gene>
<dbReference type="GO" id="GO:0045505">
    <property type="term" value="F:dynein intermediate chain binding"/>
    <property type="evidence" value="ECO:0007669"/>
    <property type="project" value="InterPro"/>
</dbReference>
<protein>
    <submittedName>
        <fullName evidence="4">Uncharacterized protein</fullName>
    </submittedName>
</protein>
<dbReference type="Gene3D" id="1.20.920.20">
    <property type="match status" value="1"/>
</dbReference>
<evidence type="ECO:0000259" key="2">
    <source>
        <dbReference type="Pfam" id="PF12777"/>
    </source>
</evidence>
<dbReference type="Proteomes" id="UP000663844">
    <property type="component" value="Unassembled WGS sequence"/>
</dbReference>
<keyword evidence="1" id="KW-0175">Coiled coil</keyword>
<dbReference type="Pfam" id="PF12781">
    <property type="entry name" value="AAA_9"/>
    <property type="match status" value="1"/>
</dbReference>
<dbReference type="Pfam" id="PF12777">
    <property type="entry name" value="MT"/>
    <property type="match status" value="1"/>
</dbReference>
<dbReference type="InterPro" id="IPR024743">
    <property type="entry name" value="Dynein_HC_stalk"/>
</dbReference>
<dbReference type="PANTHER" id="PTHR22878:SF69">
    <property type="entry name" value="DYNEIN HEAVY CHAIN"/>
    <property type="match status" value="1"/>
</dbReference>
<dbReference type="GO" id="GO:0051959">
    <property type="term" value="F:dynein light intermediate chain binding"/>
    <property type="evidence" value="ECO:0007669"/>
    <property type="project" value="InterPro"/>
</dbReference>
<feature type="coiled-coil region" evidence="1">
    <location>
        <begin position="159"/>
        <end position="193"/>
    </location>
</feature>
<organism evidence="4 5">
    <name type="scientific">Adineta steineri</name>
    <dbReference type="NCBI Taxonomy" id="433720"/>
    <lineage>
        <taxon>Eukaryota</taxon>
        <taxon>Metazoa</taxon>
        <taxon>Spiralia</taxon>
        <taxon>Gnathifera</taxon>
        <taxon>Rotifera</taxon>
        <taxon>Eurotatoria</taxon>
        <taxon>Bdelloidea</taxon>
        <taxon>Adinetida</taxon>
        <taxon>Adinetidae</taxon>
        <taxon>Adineta</taxon>
    </lineage>
</organism>
<evidence type="ECO:0000256" key="1">
    <source>
        <dbReference type="SAM" id="Coils"/>
    </source>
</evidence>
<feature type="domain" description="Dynein heavy chain ATP-binding dynein motor region" evidence="3">
    <location>
        <begin position="289"/>
        <end position="419"/>
    </location>
</feature>
<comment type="caution">
    <text evidence="4">The sequence shown here is derived from an EMBL/GenBank/DDBJ whole genome shotgun (WGS) entry which is preliminary data.</text>
</comment>
<feature type="non-terminal residue" evidence="4">
    <location>
        <position position="1"/>
    </location>
</feature>
<dbReference type="GO" id="GO:0030286">
    <property type="term" value="C:dynein complex"/>
    <property type="evidence" value="ECO:0007669"/>
    <property type="project" value="InterPro"/>
</dbReference>
<evidence type="ECO:0000259" key="3">
    <source>
        <dbReference type="Pfam" id="PF12781"/>
    </source>
</evidence>
<dbReference type="InterPro" id="IPR035706">
    <property type="entry name" value="AAA_9"/>
</dbReference>